<organism evidence="1">
    <name type="scientific">marine sediment metagenome</name>
    <dbReference type="NCBI Taxonomy" id="412755"/>
    <lineage>
        <taxon>unclassified sequences</taxon>
        <taxon>metagenomes</taxon>
        <taxon>ecological metagenomes</taxon>
    </lineage>
</organism>
<proteinExistence type="predicted"/>
<comment type="caution">
    <text evidence="1">The sequence shown here is derived from an EMBL/GenBank/DDBJ whole genome shotgun (WGS) entry which is preliminary data.</text>
</comment>
<dbReference type="AlphaFoldDB" id="A0A0F9TR80"/>
<evidence type="ECO:0008006" key="2">
    <source>
        <dbReference type="Google" id="ProtNLM"/>
    </source>
</evidence>
<accession>A0A0F9TR80</accession>
<name>A0A0F9TR80_9ZZZZ</name>
<dbReference type="EMBL" id="LAZR01000278">
    <property type="protein sequence ID" value="KKN77447.1"/>
    <property type="molecule type" value="Genomic_DNA"/>
</dbReference>
<gene>
    <name evidence="1" type="ORF">LCGC14_0360060</name>
</gene>
<reference evidence="1" key="1">
    <citation type="journal article" date="2015" name="Nature">
        <title>Complex archaea that bridge the gap between prokaryotes and eukaryotes.</title>
        <authorList>
            <person name="Spang A."/>
            <person name="Saw J.H."/>
            <person name="Jorgensen S.L."/>
            <person name="Zaremba-Niedzwiedzka K."/>
            <person name="Martijn J."/>
            <person name="Lind A.E."/>
            <person name="van Eijk R."/>
            <person name="Schleper C."/>
            <person name="Guy L."/>
            <person name="Ettema T.J."/>
        </authorList>
    </citation>
    <scope>NUCLEOTIDE SEQUENCE</scope>
</reference>
<protein>
    <recommendedName>
        <fullName evidence="2">Helix-turn-helix domain-containing protein</fullName>
    </recommendedName>
</protein>
<sequence>MPKPKRTDLIKLDLVPAILRDLTGVTRSRVTVYNWIRNGRINAHGENVKLHSYRRLGQIYTTKVAVIKFLEELG</sequence>
<evidence type="ECO:0000313" key="1">
    <source>
        <dbReference type="EMBL" id="KKN77447.1"/>
    </source>
</evidence>